<evidence type="ECO:0000313" key="4">
    <source>
        <dbReference type="Proteomes" id="UP000325081"/>
    </source>
</evidence>
<dbReference type="InterPro" id="IPR037231">
    <property type="entry name" value="NAP-like_sf"/>
</dbReference>
<keyword evidence="4" id="KW-1185">Reference proteome</keyword>
<dbReference type="Proteomes" id="UP000325081">
    <property type="component" value="Unassembled WGS sequence"/>
</dbReference>
<dbReference type="GO" id="GO:0000724">
    <property type="term" value="P:double-strand break repair via homologous recombination"/>
    <property type="evidence" value="ECO:0007669"/>
    <property type="project" value="UniProtKB-ARBA"/>
</dbReference>
<evidence type="ECO:0000313" key="3">
    <source>
        <dbReference type="EMBL" id="GER26698.1"/>
    </source>
</evidence>
<proteinExistence type="inferred from homology"/>
<gene>
    <name evidence="3" type="ORF">STAS_02360</name>
</gene>
<protein>
    <submittedName>
        <fullName evidence="3">NAP1-related protein 1</fullName>
    </submittedName>
</protein>
<organism evidence="3 4">
    <name type="scientific">Striga asiatica</name>
    <name type="common">Asiatic witchweed</name>
    <name type="synonym">Buchnera asiatica</name>
    <dbReference type="NCBI Taxonomy" id="4170"/>
    <lineage>
        <taxon>Eukaryota</taxon>
        <taxon>Viridiplantae</taxon>
        <taxon>Streptophyta</taxon>
        <taxon>Embryophyta</taxon>
        <taxon>Tracheophyta</taxon>
        <taxon>Spermatophyta</taxon>
        <taxon>Magnoliopsida</taxon>
        <taxon>eudicotyledons</taxon>
        <taxon>Gunneridae</taxon>
        <taxon>Pentapetalae</taxon>
        <taxon>asterids</taxon>
        <taxon>lamiids</taxon>
        <taxon>Lamiales</taxon>
        <taxon>Orobanchaceae</taxon>
        <taxon>Buchnereae</taxon>
        <taxon>Striga</taxon>
    </lineage>
</organism>
<accession>A0A5A7P2L9</accession>
<dbReference type="OrthoDB" id="19419at2759"/>
<comment type="caution">
    <text evidence="3">The sequence shown here is derived from an EMBL/GenBank/DDBJ whole genome shotgun (WGS) entry which is preliminary data.</text>
</comment>
<dbReference type="PANTHER" id="PTHR11875">
    <property type="entry name" value="TESTIS-SPECIFIC Y-ENCODED PROTEIN"/>
    <property type="match status" value="1"/>
</dbReference>
<dbReference type="GO" id="GO:0005634">
    <property type="term" value="C:nucleus"/>
    <property type="evidence" value="ECO:0007669"/>
    <property type="project" value="InterPro"/>
</dbReference>
<dbReference type="AlphaFoldDB" id="A0A5A7P2L9"/>
<dbReference type="EMBL" id="BKCP01001114">
    <property type="protein sequence ID" value="GER26698.1"/>
    <property type="molecule type" value="Genomic_DNA"/>
</dbReference>
<reference evidence="4" key="1">
    <citation type="journal article" date="2019" name="Curr. Biol.">
        <title>Genome Sequence of Striga asiatica Provides Insight into the Evolution of Plant Parasitism.</title>
        <authorList>
            <person name="Yoshida S."/>
            <person name="Kim S."/>
            <person name="Wafula E.K."/>
            <person name="Tanskanen J."/>
            <person name="Kim Y.M."/>
            <person name="Honaas L."/>
            <person name="Yang Z."/>
            <person name="Spallek T."/>
            <person name="Conn C.E."/>
            <person name="Ichihashi Y."/>
            <person name="Cheong K."/>
            <person name="Cui S."/>
            <person name="Der J.P."/>
            <person name="Gundlach H."/>
            <person name="Jiao Y."/>
            <person name="Hori C."/>
            <person name="Ishida J.K."/>
            <person name="Kasahara H."/>
            <person name="Kiba T."/>
            <person name="Kim M.S."/>
            <person name="Koo N."/>
            <person name="Laohavisit A."/>
            <person name="Lee Y.H."/>
            <person name="Lumba S."/>
            <person name="McCourt P."/>
            <person name="Mortimer J.C."/>
            <person name="Mutuku J.M."/>
            <person name="Nomura T."/>
            <person name="Sasaki-Sekimoto Y."/>
            <person name="Seto Y."/>
            <person name="Wang Y."/>
            <person name="Wakatake T."/>
            <person name="Sakakibara H."/>
            <person name="Demura T."/>
            <person name="Yamaguchi S."/>
            <person name="Yoneyama K."/>
            <person name="Manabe R.I."/>
            <person name="Nelson D.C."/>
            <person name="Schulman A.H."/>
            <person name="Timko M.P."/>
            <person name="dePamphilis C.W."/>
            <person name="Choi D."/>
            <person name="Shirasu K."/>
        </authorList>
    </citation>
    <scope>NUCLEOTIDE SEQUENCE [LARGE SCALE GENOMIC DNA]</scope>
    <source>
        <strain evidence="4">cv. UVA1</strain>
    </source>
</reference>
<sequence length="220" mass="26064">MEMIKQIIKQKHQIHNTSNALIRRKSSQRIKKSTTTHTLPFVYTAWLGSMETEKEKETTEKLDLWDTLYSIGKAREKVLEVEQKYNEVRKPELSTDEDQKIFKYLKVEDCKDLFTFHFKLNPYFEDTKLTKTFAFLEEGTTKITTTSIKWKEGMGIPNGTAEVKKGNKLSHFEESLVTLKRFMMSWDNFYTYLQYESIAKYMPDIEAELFTYTTRPQQSN</sequence>
<dbReference type="InterPro" id="IPR002164">
    <property type="entry name" value="NAP_family"/>
</dbReference>
<dbReference type="GO" id="GO:0006334">
    <property type="term" value="P:nucleosome assembly"/>
    <property type="evidence" value="ECO:0007669"/>
    <property type="project" value="InterPro"/>
</dbReference>
<dbReference type="GO" id="GO:0042393">
    <property type="term" value="F:histone binding"/>
    <property type="evidence" value="ECO:0007669"/>
    <property type="project" value="UniProtKB-ARBA"/>
</dbReference>
<evidence type="ECO:0000256" key="2">
    <source>
        <dbReference type="ARBA" id="ARBA00023186"/>
    </source>
</evidence>
<evidence type="ECO:0000256" key="1">
    <source>
        <dbReference type="ARBA" id="ARBA00009947"/>
    </source>
</evidence>
<name>A0A5A7P2L9_STRAF</name>
<dbReference type="SUPFAM" id="SSF143113">
    <property type="entry name" value="NAP-like"/>
    <property type="match status" value="1"/>
</dbReference>
<keyword evidence="2" id="KW-0143">Chaperone</keyword>
<dbReference type="Gene3D" id="3.30.1120.90">
    <property type="entry name" value="Nucleosome assembly protein"/>
    <property type="match status" value="1"/>
</dbReference>
<comment type="similarity">
    <text evidence="1">Belongs to the nucleosome assembly protein (NAP) family.</text>
</comment>